<protein>
    <submittedName>
        <fullName evidence="1">Uncharacterized protein</fullName>
    </submittedName>
</protein>
<gene>
    <name evidence="1" type="ORF">SAMN05421747_1532</name>
</gene>
<sequence>MVVFLQWFGSIAHNGKRIGEVADKLDEKFNLAVT</sequence>
<proteinExistence type="predicted"/>
<dbReference type="AlphaFoldDB" id="A0A1I1MP99"/>
<accession>A0A1I1MP99</accession>
<dbReference type="EMBL" id="FOLL01000053">
    <property type="protein sequence ID" value="SFC87307.1"/>
    <property type="molecule type" value="Genomic_DNA"/>
</dbReference>
<keyword evidence="2" id="KW-1185">Reference proteome</keyword>
<organism evidence="1 2">
    <name type="scientific">Parapedobacter composti</name>
    <dbReference type="NCBI Taxonomy" id="623281"/>
    <lineage>
        <taxon>Bacteria</taxon>
        <taxon>Pseudomonadati</taxon>
        <taxon>Bacteroidota</taxon>
        <taxon>Sphingobacteriia</taxon>
        <taxon>Sphingobacteriales</taxon>
        <taxon>Sphingobacteriaceae</taxon>
        <taxon>Parapedobacter</taxon>
    </lineage>
</organism>
<dbReference type="Proteomes" id="UP000199577">
    <property type="component" value="Unassembled WGS sequence"/>
</dbReference>
<evidence type="ECO:0000313" key="1">
    <source>
        <dbReference type="EMBL" id="SFC87307.1"/>
    </source>
</evidence>
<reference evidence="1 2" key="1">
    <citation type="submission" date="2016-10" db="EMBL/GenBank/DDBJ databases">
        <authorList>
            <person name="de Groot N.N."/>
        </authorList>
    </citation>
    <scope>NUCLEOTIDE SEQUENCE [LARGE SCALE GENOMIC DNA]</scope>
    <source>
        <strain evidence="1 2">DSM 22900</strain>
    </source>
</reference>
<name>A0A1I1MP99_9SPHI</name>
<evidence type="ECO:0000313" key="2">
    <source>
        <dbReference type="Proteomes" id="UP000199577"/>
    </source>
</evidence>